<dbReference type="RefSeq" id="WP_210158021.1">
    <property type="nucleotide sequence ID" value="NZ_JAFCNB010000014.1"/>
</dbReference>
<dbReference type="SUPFAM" id="SSF51338">
    <property type="entry name" value="Composite domain of metallo-dependent hydrolases"/>
    <property type="match status" value="1"/>
</dbReference>
<feature type="domain" description="Amidohydrolase-related" evidence="2">
    <location>
        <begin position="46"/>
        <end position="372"/>
    </location>
</feature>
<evidence type="ECO:0000313" key="3">
    <source>
        <dbReference type="EMBL" id="MBP2706737.1"/>
    </source>
</evidence>
<dbReference type="PANTHER" id="PTHR43794:SF11">
    <property type="entry name" value="AMIDOHYDROLASE-RELATED DOMAIN-CONTAINING PROTEIN"/>
    <property type="match status" value="1"/>
</dbReference>
<keyword evidence="4" id="KW-1185">Reference proteome</keyword>
<dbReference type="InterPro" id="IPR050287">
    <property type="entry name" value="MTA/SAH_deaminase"/>
</dbReference>
<keyword evidence="1" id="KW-0378">Hydrolase</keyword>
<comment type="caution">
    <text evidence="3">The sequence shown here is derived from an EMBL/GenBank/DDBJ whole genome shotgun (WGS) entry which is preliminary data.</text>
</comment>
<dbReference type="InterPro" id="IPR006680">
    <property type="entry name" value="Amidohydro-rel"/>
</dbReference>
<proteinExistence type="predicted"/>
<dbReference type="SUPFAM" id="SSF51556">
    <property type="entry name" value="Metallo-dependent hydrolases"/>
    <property type="match status" value="1"/>
</dbReference>
<dbReference type="Gene3D" id="3.20.20.140">
    <property type="entry name" value="Metal-dependent hydrolases"/>
    <property type="match status" value="1"/>
</dbReference>
<accession>A0A941AL18</accession>
<protein>
    <submittedName>
        <fullName evidence="3">Amidohydrolase family protein</fullName>
    </submittedName>
</protein>
<dbReference type="Gene3D" id="2.30.40.10">
    <property type="entry name" value="Urease, subunit C, domain 1"/>
    <property type="match status" value="1"/>
</dbReference>
<dbReference type="Pfam" id="PF01979">
    <property type="entry name" value="Amidohydro_1"/>
    <property type="match status" value="1"/>
</dbReference>
<dbReference type="InterPro" id="IPR032466">
    <property type="entry name" value="Metal_Hydrolase"/>
</dbReference>
<dbReference type="PANTHER" id="PTHR43794">
    <property type="entry name" value="AMINOHYDROLASE SSNA-RELATED"/>
    <property type="match status" value="1"/>
</dbReference>
<dbReference type="AlphaFoldDB" id="A0A941AL18"/>
<evidence type="ECO:0000256" key="1">
    <source>
        <dbReference type="ARBA" id="ARBA00022801"/>
    </source>
</evidence>
<evidence type="ECO:0000259" key="2">
    <source>
        <dbReference type="Pfam" id="PF01979"/>
    </source>
</evidence>
<dbReference type="EMBL" id="JAFCNB010000014">
    <property type="protein sequence ID" value="MBP2706737.1"/>
    <property type="molecule type" value="Genomic_DNA"/>
</dbReference>
<dbReference type="Proteomes" id="UP000674234">
    <property type="component" value="Unassembled WGS sequence"/>
</dbReference>
<reference evidence="3" key="1">
    <citation type="submission" date="2021-02" db="EMBL/GenBank/DDBJ databases">
        <title>Draft genome sequence of Microbispora sp. RL4-1S isolated from rice leaves in Thailand.</title>
        <authorList>
            <person name="Muangham S."/>
            <person name="Duangmal K."/>
        </authorList>
    </citation>
    <scope>NUCLEOTIDE SEQUENCE</scope>
    <source>
        <strain evidence="3">RL4-1S</strain>
    </source>
</reference>
<gene>
    <name evidence="3" type="ORF">JOL79_23300</name>
</gene>
<evidence type="ECO:0000313" key="4">
    <source>
        <dbReference type="Proteomes" id="UP000674234"/>
    </source>
</evidence>
<sequence>MDLLIKGGHLASGQRADILVDDGEIISVGSAPGAEAAEVIDADGLVVVPGFVDGHRHVWQAPLRGIGPDMTLPEYMTAVLGRALNGYGPREAHHATLLGAAEALNAGITTVFDWSNATRTPEHTDAVLDAYATAGIRAVVAHANPDDERDVRRMADLRGRITGALAILGTDYGPWDEAVRQIELGRRLGLVVSMHAGGGPGSPLRRMGEAGLLGPHLQLVHVNNMTGDDAELLADNGVGVTVTPIVEATMGHGASAFSRFADAGGRAGLGTDVVVNAPADLFEPMRDTLRSHRAHTGTMHPAGGILAAATVDSARAIGIDDAVGTISAGKRADLVLLDGLSHLLGTGDVAGAVVTSLGPADVHTVVVDGRVVKRDGLLVGLDLARLRRSTAEAAVPYIAGLTSPV</sequence>
<dbReference type="GO" id="GO:0016810">
    <property type="term" value="F:hydrolase activity, acting on carbon-nitrogen (but not peptide) bonds"/>
    <property type="evidence" value="ECO:0007669"/>
    <property type="project" value="InterPro"/>
</dbReference>
<organism evidence="3 4">
    <name type="scientific">Microbispora oryzae</name>
    <dbReference type="NCBI Taxonomy" id="2806554"/>
    <lineage>
        <taxon>Bacteria</taxon>
        <taxon>Bacillati</taxon>
        <taxon>Actinomycetota</taxon>
        <taxon>Actinomycetes</taxon>
        <taxon>Streptosporangiales</taxon>
        <taxon>Streptosporangiaceae</taxon>
        <taxon>Microbispora</taxon>
    </lineage>
</organism>
<name>A0A941AL18_9ACTN</name>
<dbReference type="InterPro" id="IPR011059">
    <property type="entry name" value="Metal-dep_hydrolase_composite"/>
</dbReference>